<dbReference type="EMBL" id="BMAW01082967">
    <property type="protein sequence ID" value="GFU31546.1"/>
    <property type="molecule type" value="Genomic_DNA"/>
</dbReference>
<proteinExistence type="predicted"/>
<keyword evidence="2" id="KW-1185">Reference proteome</keyword>
<comment type="caution">
    <text evidence="1">The sequence shown here is derived from an EMBL/GenBank/DDBJ whole genome shotgun (WGS) entry which is preliminary data.</text>
</comment>
<gene>
    <name evidence="1" type="ORF">NPIL_409161</name>
</gene>
<protein>
    <submittedName>
        <fullName evidence="1">Uncharacterized protein</fullName>
    </submittedName>
</protein>
<organism evidence="1 2">
    <name type="scientific">Nephila pilipes</name>
    <name type="common">Giant wood spider</name>
    <name type="synonym">Nephila maculata</name>
    <dbReference type="NCBI Taxonomy" id="299642"/>
    <lineage>
        <taxon>Eukaryota</taxon>
        <taxon>Metazoa</taxon>
        <taxon>Ecdysozoa</taxon>
        <taxon>Arthropoda</taxon>
        <taxon>Chelicerata</taxon>
        <taxon>Arachnida</taxon>
        <taxon>Araneae</taxon>
        <taxon>Araneomorphae</taxon>
        <taxon>Entelegynae</taxon>
        <taxon>Araneoidea</taxon>
        <taxon>Nephilidae</taxon>
        <taxon>Nephila</taxon>
    </lineage>
</organism>
<dbReference type="Proteomes" id="UP000887013">
    <property type="component" value="Unassembled WGS sequence"/>
</dbReference>
<name>A0A8X6UMH7_NEPPI</name>
<evidence type="ECO:0000313" key="2">
    <source>
        <dbReference type="Proteomes" id="UP000887013"/>
    </source>
</evidence>
<dbReference type="AlphaFoldDB" id="A0A8X6UMH7"/>
<evidence type="ECO:0000313" key="1">
    <source>
        <dbReference type="EMBL" id="GFU31546.1"/>
    </source>
</evidence>
<reference evidence="1" key="1">
    <citation type="submission" date="2020-08" db="EMBL/GenBank/DDBJ databases">
        <title>Multicomponent nature underlies the extraordinary mechanical properties of spider dragline silk.</title>
        <authorList>
            <person name="Kono N."/>
            <person name="Nakamura H."/>
            <person name="Mori M."/>
            <person name="Yoshida Y."/>
            <person name="Ohtoshi R."/>
            <person name="Malay A.D."/>
            <person name="Moran D.A.P."/>
            <person name="Tomita M."/>
            <person name="Numata K."/>
            <person name="Arakawa K."/>
        </authorList>
    </citation>
    <scope>NUCLEOTIDE SEQUENCE</scope>
</reference>
<sequence>MFSDKANSAMKLSDNEIRSRQSLKFRLKQTQSISIARDPQGWRKVQKVVGGGEKTRNPKKEKPPFLEFNLEFIRRVEQTSQQQ</sequence>
<accession>A0A8X6UMH7</accession>